<sequence length="340" mass="38475">MKIFLTGATGFIGSKLALYLAAKNHQINALVRDLQSKNLPIHENIISFKGDIGDPDSIKKAIEGCEYVIHMAAFTDIRYRHIDRFYQVNVQGTSNVLSAAMEAQVKKFIFTSSISVFGDALSGVPITEKQPRMNAYHNDYELTKVMAEELVKEYCKKGLNCTILNVGRVYGPGFSTYSNGINKLFEIIEKYKCMISPDKLNTKASYVYIDDVIAAHELGLKFEDSGEKFIIGGENASYERLFHLIFKISGTEKKVFKIDYEFLKILGKIHSFFSRSGDYQSSLSPEILDFLFTERAASSQKAQKILGYRYTGLEEGLQKTSEFIKNIRHETTLLHIDNRS</sequence>
<proteinExistence type="inferred from homology"/>
<dbReference type="Pfam" id="PF01370">
    <property type="entry name" value="Epimerase"/>
    <property type="match status" value="1"/>
</dbReference>
<dbReference type="Gene3D" id="3.40.50.720">
    <property type="entry name" value="NAD(P)-binding Rossmann-like Domain"/>
    <property type="match status" value="1"/>
</dbReference>
<dbReference type="EMBL" id="QBKQ01000002">
    <property type="protein sequence ID" value="PTX42980.1"/>
    <property type="molecule type" value="Genomic_DNA"/>
</dbReference>
<gene>
    <name evidence="3" type="ORF">C8P64_1503</name>
</gene>
<evidence type="ECO:0000313" key="3">
    <source>
        <dbReference type="EMBL" id="PTX42980.1"/>
    </source>
</evidence>
<organism evidence="3 4">
    <name type="scientific">Christiangramia gaetbulicola</name>
    <dbReference type="NCBI Taxonomy" id="703340"/>
    <lineage>
        <taxon>Bacteria</taxon>
        <taxon>Pseudomonadati</taxon>
        <taxon>Bacteroidota</taxon>
        <taxon>Flavobacteriia</taxon>
        <taxon>Flavobacteriales</taxon>
        <taxon>Flavobacteriaceae</taxon>
        <taxon>Christiangramia</taxon>
    </lineage>
</organism>
<evidence type="ECO:0000259" key="2">
    <source>
        <dbReference type="Pfam" id="PF01370"/>
    </source>
</evidence>
<dbReference type="Proteomes" id="UP000244174">
    <property type="component" value="Unassembled WGS sequence"/>
</dbReference>
<reference evidence="3 4" key="1">
    <citation type="submission" date="2018-04" db="EMBL/GenBank/DDBJ databases">
        <title>Genomic Encyclopedia of Archaeal and Bacterial Type Strains, Phase II (KMG-II): from individual species to whole genera.</title>
        <authorList>
            <person name="Goeker M."/>
        </authorList>
    </citation>
    <scope>NUCLEOTIDE SEQUENCE [LARGE SCALE GENOMIC DNA]</scope>
    <source>
        <strain evidence="3 4">DSM 23082</strain>
    </source>
</reference>
<evidence type="ECO:0000313" key="4">
    <source>
        <dbReference type="Proteomes" id="UP000244174"/>
    </source>
</evidence>
<dbReference type="PANTHER" id="PTHR43000">
    <property type="entry name" value="DTDP-D-GLUCOSE 4,6-DEHYDRATASE-RELATED"/>
    <property type="match status" value="1"/>
</dbReference>
<protein>
    <submittedName>
        <fullName evidence="3">Farnesol dehydrogenase</fullName>
    </submittedName>
</protein>
<comment type="caution">
    <text evidence="3">The sequence shown here is derived from an EMBL/GenBank/DDBJ whole genome shotgun (WGS) entry which is preliminary data.</text>
</comment>
<dbReference type="InterPro" id="IPR001509">
    <property type="entry name" value="Epimerase_deHydtase"/>
</dbReference>
<comment type="similarity">
    <text evidence="1">Belongs to the NAD(P)-dependent epimerase/dehydratase family.</text>
</comment>
<dbReference type="SUPFAM" id="SSF51735">
    <property type="entry name" value="NAD(P)-binding Rossmann-fold domains"/>
    <property type="match status" value="1"/>
</dbReference>
<accession>A0A2T6AGM6</accession>
<dbReference type="OrthoDB" id="329806at2"/>
<keyword evidence="4" id="KW-1185">Reference proteome</keyword>
<evidence type="ECO:0000256" key="1">
    <source>
        <dbReference type="ARBA" id="ARBA00007637"/>
    </source>
</evidence>
<dbReference type="AlphaFoldDB" id="A0A2T6AGM6"/>
<dbReference type="InterPro" id="IPR036291">
    <property type="entry name" value="NAD(P)-bd_dom_sf"/>
</dbReference>
<name>A0A2T6AGM6_9FLAO</name>
<dbReference type="RefSeq" id="WP_108171446.1">
    <property type="nucleotide sequence ID" value="NZ_QBKQ01000002.1"/>
</dbReference>
<feature type="domain" description="NAD-dependent epimerase/dehydratase" evidence="2">
    <location>
        <begin position="3"/>
        <end position="232"/>
    </location>
</feature>